<evidence type="ECO:0000259" key="5">
    <source>
        <dbReference type="Pfam" id="PF00496"/>
    </source>
</evidence>
<keyword evidence="4" id="KW-0732">Signal</keyword>
<dbReference type="Pfam" id="PF00496">
    <property type="entry name" value="SBP_bac_5"/>
    <property type="match status" value="1"/>
</dbReference>
<dbReference type="InterPro" id="IPR039424">
    <property type="entry name" value="SBP_5"/>
</dbReference>
<dbReference type="InterPro" id="IPR000914">
    <property type="entry name" value="SBP_5_dom"/>
</dbReference>
<evidence type="ECO:0000256" key="2">
    <source>
        <dbReference type="ARBA" id="ARBA00005695"/>
    </source>
</evidence>
<dbReference type="GO" id="GO:0043190">
    <property type="term" value="C:ATP-binding cassette (ABC) transporter complex"/>
    <property type="evidence" value="ECO:0007669"/>
    <property type="project" value="InterPro"/>
</dbReference>
<reference evidence="6 7" key="1">
    <citation type="submission" date="2018-08" db="EMBL/GenBank/DDBJ databases">
        <title>A genome reference for cultivated species of the human gut microbiota.</title>
        <authorList>
            <person name="Zou Y."/>
            <person name="Xue W."/>
            <person name="Luo G."/>
        </authorList>
    </citation>
    <scope>NUCLEOTIDE SEQUENCE [LARGE SCALE GENOMIC DNA]</scope>
    <source>
        <strain evidence="6 7">AF19-21</strain>
    </source>
</reference>
<dbReference type="CDD" id="cd00995">
    <property type="entry name" value="PBP2_NikA_DppA_OppA_like"/>
    <property type="match status" value="1"/>
</dbReference>
<dbReference type="GO" id="GO:1904680">
    <property type="term" value="F:peptide transmembrane transporter activity"/>
    <property type="evidence" value="ECO:0007669"/>
    <property type="project" value="TreeGrafter"/>
</dbReference>
<evidence type="ECO:0000313" key="7">
    <source>
        <dbReference type="Proteomes" id="UP000261111"/>
    </source>
</evidence>
<dbReference type="GO" id="GO:0015833">
    <property type="term" value="P:peptide transport"/>
    <property type="evidence" value="ECO:0007669"/>
    <property type="project" value="TreeGrafter"/>
</dbReference>
<dbReference type="InterPro" id="IPR030678">
    <property type="entry name" value="Peptide/Ni-bd"/>
</dbReference>
<dbReference type="PANTHER" id="PTHR30290">
    <property type="entry name" value="PERIPLASMIC BINDING COMPONENT OF ABC TRANSPORTER"/>
    <property type="match status" value="1"/>
</dbReference>
<dbReference type="Gene3D" id="3.10.105.10">
    <property type="entry name" value="Dipeptide-binding Protein, Domain 3"/>
    <property type="match status" value="1"/>
</dbReference>
<gene>
    <name evidence="6" type="ORF">DWX41_07720</name>
</gene>
<feature type="domain" description="Solute-binding protein family 5" evidence="5">
    <location>
        <begin position="101"/>
        <end position="449"/>
    </location>
</feature>
<comment type="subcellular location">
    <subcellularLocation>
        <location evidence="1">Cell membrane</location>
        <topology evidence="1">Lipid-anchor</topology>
    </subcellularLocation>
</comment>
<name>A0A3E2WXP6_9FIRM</name>
<dbReference type="Proteomes" id="UP000261111">
    <property type="component" value="Unassembled WGS sequence"/>
</dbReference>
<dbReference type="PROSITE" id="PS01040">
    <property type="entry name" value="SBP_BACTERIAL_5"/>
    <property type="match status" value="1"/>
</dbReference>
<evidence type="ECO:0000256" key="3">
    <source>
        <dbReference type="ARBA" id="ARBA00022448"/>
    </source>
</evidence>
<organism evidence="6 7">
    <name type="scientific">Hungatella hathewayi</name>
    <dbReference type="NCBI Taxonomy" id="154046"/>
    <lineage>
        <taxon>Bacteria</taxon>
        <taxon>Bacillati</taxon>
        <taxon>Bacillota</taxon>
        <taxon>Clostridia</taxon>
        <taxon>Lachnospirales</taxon>
        <taxon>Lachnospiraceae</taxon>
        <taxon>Hungatella</taxon>
    </lineage>
</organism>
<comment type="caution">
    <text evidence="6">The sequence shown here is derived from an EMBL/GenBank/DDBJ whole genome shotgun (WGS) entry which is preliminary data.</text>
</comment>
<dbReference type="SUPFAM" id="SSF53850">
    <property type="entry name" value="Periplasmic binding protein-like II"/>
    <property type="match status" value="1"/>
</dbReference>
<evidence type="ECO:0000313" key="6">
    <source>
        <dbReference type="EMBL" id="RGC32950.1"/>
    </source>
</evidence>
<dbReference type="Gene3D" id="3.40.190.10">
    <property type="entry name" value="Periplasmic binding protein-like II"/>
    <property type="match status" value="1"/>
</dbReference>
<evidence type="ECO:0000256" key="4">
    <source>
        <dbReference type="ARBA" id="ARBA00022729"/>
    </source>
</evidence>
<protein>
    <submittedName>
        <fullName evidence="6">ABC transporter substrate-binding protein</fullName>
    </submittedName>
</protein>
<keyword evidence="3" id="KW-0813">Transport</keyword>
<evidence type="ECO:0000256" key="1">
    <source>
        <dbReference type="ARBA" id="ARBA00004193"/>
    </source>
</evidence>
<dbReference type="InterPro" id="IPR023765">
    <property type="entry name" value="SBP_5_CS"/>
</dbReference>
<sequence length="532" mass="58851">MNRFILFEMHTVRSKGGKFMKKAAAVVMTVMLCIGMLSGCGGGGEDKSASKSTGGDAAKDTLNVIVGDDANQFSPYVTNSYSDIMSVYQIYERLVYMKEGEPVPGLAESWDVSDDKKTITFHLREGAKFHNGETCTSEDVIYSFEMNSEKSPSNSFKPKIESWTAVDDNTVELKLKYPCESIFSSLSSPGLGIVCKSYVEEKGDDAFIEPVGTGAYKLKEWVKGSKISFEAFEDYNGKKAGIKNLNFNIITDSATALVALENGDNDFMINASAADLPLIEKNEELVLQSAPSHSTASLVLNVRNGVLENEKLRQAIACAIDREAINTSAFEGTGTIATGSYEDFLYYDGKDYTYPLDLDKAKELMKEAGYPDGGVSFTIKTSDTYGDVVPQIIMDNLNQIGIEVKIETLEMGAHSQDWLNGNFEAIYQSGSEITPDLSEGLYNSYYWPDNTWSASSPDSDIYNERLDAIRYEVDSDKKTEETCSLLKDIMASANEIPLVTLTSNIVYRQGLQDTYIDPNGMFYCFKDFRWGE</sequence>
<dbReference type="AlphaFoldDB" id="A0A3E2WXP6"/>
<proteinExistence type="inferred from homology"/>
<dbReference type="EMBL" id="QVIA01000007">
    <property type="protein sequence ID" value="RGC32950.1"/>
    <property type="molecule type" value="Genomic_DNA"/>
</dbReference>
<dbReference type="PIRSF" id="PIRSF002741">
    <property type="entry name" value="MppA"/>
    <property type="match status" value="1"/>
</dbReference>
<dbReference type="Gene3D" id="3.90.76.10">
    <property type="entry name" value="Dipeptide-binding Protein, Domain 1"/>
    <property type="match status" value="1"/>
</dbReference>
<dbReference type="GO" id="GO:0042597">
    <property type="term" value="C:periplasmic space"/>
    <property type="evidence" value="ECO:0007669"/>
    <property type="project" value="UniProtKB-ARBA"/>
</dbReference>
<dbReference type="PANTHER" id="PTHR30290:SF9">
    <property type="entry name" value="OLIGOPEPTIDE-BINDING PROTEIN APPA"/>
    <property type="match status" value="1"/>
</dbReference>
<accession>A0A3E2WXP6</accession>
<comment type="similarity">
    <text evidence="2">Belongs to the bacterial solute-binding protein 5 family.</text>
</comment>